<dbReference type="Proteomes" id="UP000006591">
    <property type="component" value="Chromosome 3"/>
</dbReference>
<accession>A0A0E0GRF4</accession>
<protein>
    <submittedName>
        <fullName evidence="1">Uncharacterized protein</fullName>
    </submittedName>
</protein>
<reference evidence="1" key="2">
    <citation type="submission" date="2018-04" db="EMBL/GenBank/DDBJ databases">
        <title>OnivRS2 (Oryza nivara Reference Sequence Version 2).</title>
        <authorList>
            <person name="Zhang J."/>
            <person name="Kudrna D."/>
            <person name="Lee S."/>
            <person name="Talag J."/>
            <person name="Rajasekar S."/>
            <person name="Welchert J."/>
            <person name="Hsing Y.-I."/>
            <person name="Wing R.A."/>
        </authorList>
    </citation>
    <scope>NUCLEOTIDE SEQUENCE [LARGE SCALE GENOMIC DNA]</scope>
    <source>
        <strain evidence="1">SL10</strain>
    </source>
</reference>
<keyword evidence="2" id="KW-1185">Reference proteome</keyword>
<evidence type="ECO:0000313" key="2">
    <source>
        <dbReference type="Proteomes" id="UP000006591"/>
    </source>
</evidence>
<dbReference type="OMA" id="YLIVWEG"/>
<dbReference type="EnsemblPlants" id="ONIVA03G29690.1">
    <property type="protein sequence ID" value="ONIVA03G29690.1"/>
    <property type="gene ID" value="ONIVA03G29690"/>
</dbReference>
<organism evidence="1">
    <name type="scientific">Oryza nivara</name>
    <name type="common">Indian wild rice</name>
    <name type="synonym">Oryza sativa f. spontanea</name>
    <dbReference type="NCBI Taxonomy" id="4536"/>
    <lineage>
        <taxon>Eukaryota</taxon>
        <taxon>Viridiplantae</taxon>
        <taxon>Streptophyta</taxon>
        <taxon>Embryophyta</taxon>
        <taxon>Tracheophyta</taxon>
        <taxon>Spermatophyta</taxon>
        <taxon>Magnoliopsida</taxon>
        <taxon>Liliopsida</taxon>
        <taxon>Poales</taxon>
        <taxon>Poaceae</taxon>
        <taxon>BOP clade</taxon>
        <taxon>Oryzoideae</taxon>
        <taxon>Oryzeae</taxon>
        <taxon>Oryzinae</taxon>
        <taxon>Oryza</taxon>
    </lineage>
</organism>
<reference evidence="1" key="1">
    <citation type="submission" date="2015-04" db="UniProtKB">
        <authorList>
            <consortium name="EnsemblPlants"/>
        </authorList>
    </citation>
    <scope>IDENTIFICATION</scope>
    <source>
        <strain evidence="1">SL10</strain>
    </source>
</reference>
<evidence type="ECO:0000313" key="1">
    <source>
        <dbReference type="EnsemblPlants" id="ONIVA03G29690.1"/>
    </source>
</evidence>
<dbReference type="AlphaFoldDB" id="A0A0E0GRF4"/>
<sequence length="79" mass="8924">MSDDRGSRQDARGYKGDEEGFLNEDFACMVQRESSGIYLIVWEGVIGPHVKFVFKNLNSKIDSFAVNTRFDAVTAIFAR</sequence>
<proteinExistence type="predicted"/>
<dbReference type="Gramene" id="ONIVA03G29690.1">
    <property type="protein sequence ID" value="ONIVA03G29690.1"/>
    <property type="gene ID" value="ONIVA03G29690"/>
</dbReference>
<dbReference type="HOGENOM" id="CLU_197056_0_0_1"/>
<name>A0A0E0GRF4_ORYNI</name>